<proteinExistence type="predicted"/>
<organism evidence="1 2">
    <name type="scientific">Puccinia striiformis f. sp. tritici</name>
    <dbReference type="NCBI Taxonomy" id="168172"/>
    <lineage>
        <taxon>Eukaryota</taxon>
        <taxon>Fungi</taxon>
        <taxon>Dikarya</taxon>
        <taxon>Basidiomycota</taxon>
        <taxon>Pucciniomycotina</taxon>
        <taxon>Pucciniomycetes</taxon>
        <taxon>Pucciniales</taxon>
        <taxon>Pucciniaceae</taxon>
        <taxon>Puccinia</taxon>
    </lineage>
</organism>
<evidence type="ECO:0000313" key="1">
    <source>
        <dbReference type="EMBL" id="KAI7947796.1"/>
    </source>
</evidence>
<protein>
    <submittedName>
        <fullName evidence="1">Uncharacterized protein</fullName>
    </submittedName>
</protein>
<accession>A0ACC0E8D3</accession>
<sequence length="130" mass="13528">MGTTWIVDELMISLTSGKQFGLDVLELESVTIPTGNGSKKHGSSSPAGYGPYKRPSLPQPTVNLNIGSAGFHSQFSSEPTPNLSNQQATVPSQFTTKQAPNLNVPAASGSQFPSGPTPGNGPQNSTPNFN</sequence>
<comment type="caution">
    <text evidence="1">The sequence shown here is derived from an EMBL/GenBank/DDBJ whole genome shotgun (WGS) entry which is preliminary data.</text>
</comment>
<dbReference type="Proteomes" id="UP001060170">
    <property type="component" value="Chromosome 9"/>
</dbReference>
<reference evidence="1 2" key="3">
    <citation type="journal article" date="2022" name="Microbiol. Spectr.">
        <title>Folding features and dynamics of 3D genome architecture in plant fungal pathogens.</title>
        <authorList>
            <person name="Xia C."/>
        </authorList>
    </citation>
    <scope>NUCLEOTIDE SEQUENCE [LARGE SCALE GENOMIC DNA]</scope>
    <source>
        <strain evidence="1 2">93-210</strain>
    </source>
</reference>
<gene>
    <name evidence="1" type="ORF">MJO28_009704</name>
</gene>
<evidence type="ECO:0000313" key="2">
    <source>
        <dbReference type="Proteomes" id="UP001060170"/>
    </source>
</evidence>
<reference evidence="2" key="1">
    <citation type="journal article" date="2018" name="BMC Genomics">
        <title>Genomic insights into host adaptation between the wheat stripe rust pathogen (Puccinia striiformis f. sp. tritici) and the barley stripe rust pathogen (Puccinia striiformis f. sp. hordei).</title>
        <authorList>
            <person name="Xia C."/>
            <person name="Wang M."/>
            <person name="Yin C."/>
            <person name="Cornejo O.E."/>
            <person name="Hulbert S.H."/>
            <person name="Chen X."/>
        </authorList>
    </citation>
    <scope>NUCLEOTIDE SEQUENCE [LARGE SCALE GENOMIC DNA]</scope>
    <source>
        <strain evidence="2">93-210</strain>
    </source>
</reference>
<reference evidence="2" key="2">
    <citation type="journal article" date="2018" name="Mol. Plant Microbe Interact.">
        <title>Genome sequence resources for the wheat stripe rust pathogen (Puccinia striiformis f. sp. tritici) and the barley stripe rust pathogen (Puccinia striiformis f. sp. hordei).</title>
        <authorList>
            <person name="Xia C."/>
            <person name="Wang M."/>
            <person name="Yin C."/>
            <person name="Cornejo O.E."/>
            <person name="Hulbert S.H."/>
            <person name="Chen X."/>
        </authorList>
    </citation>
    <scope>NUCLEOTIDE SEQUENCE [LARGE SCALE GENOMIC DNA]</scope>
    <source>
        <strain evidence="2">93-210</strain>
    </source>
</reference>
<name>A0ACC0E8D3_9BASI</name>
<dbReference type="EMBL" id="CM045873">
    <property type="protein sequence ID" value="KAI7947796.1"/>
    <property type="molecule type" value="Genomic_DNA"/>
</dbReference>
<keyword evidence="2" id="KW-1185">Reference proteome</keyword>